<keyword evidence="2" id="KW-1185">Reference proteome</keyword>
<evidence type="ECO:0000313" key="1">
    <source>
        <dbReference type="EMBL" id="KAJ8008070.1"/>
    </source>
</evidence>
<dbReference type="Proteomes" id="UP001157502">
    <property type="component" value="Chromosome 8"/>
</dbReference>
<dbReference type="EMBL" id="CM055735">
    <property type="protein sequence ID" value="KAJ8008070.1"/>
    <property type="molecule type" value="Genomic_DNA"/>
</dbReference>
<evidence type="ECO:0000313" key="2">
    <source>
        <dbReference type="Proteomes" id="UP001157502"/>
    </source>
</evidence>
<organism evidence="1 2">
    <name type="scientific">Dallia pectoralis</name>
    <name type="common">Alaska blackfish</name>
    <dbReference type="NCBI Taxonomy" id="75939"/>
    <lineage>
        <taxon>Eukaryota</taxon>
        <taxon>Metazoa</taxon>
        <taxon>Chordata</taxon>
        <taxon>Craniata</taxon>
        <taxon>Vertebrata</taxon>
        <taxon>Euteleostomi</taxon>
        <taxon>Actinopterygii</taxon>
        <taxon>Neopterygii</taxon>
        <taxon>Teleostei</taxon>
        <taxon>Protacanthopterygii</taxon>
        <taxon>Esociformes</taxon>
        <taxon>Umbridae</taxon>
        <taxon>Dallia</taxon>
    </lineage>
</organism>
<comment type="caution">
    <text evidence="1">The sequence shown here is derived from an EMBL/GenBank/DDBJ whole genome shotgun (WGS) entry which is preliminary data.</text>
</comment>
<sequence>MIAQQSDLESVHLARHRSINLWPQTPRGDDRPCGARLERGGGEERDVQGRKATEEIGCQDTELHIRLTLPSYGGNRNDVTCGSHIITDEGPGEHR</sequence>
<protein>
    <submittedName>
        <fullName evidence="1">Uncharacterized protein</fullName>
    </submittedName>
</protein>
<proteinExistence type="predicted"/>
<name>A0ACC2GX11_DALPE</name>
<accession>A0ACC2GX11</accession>
<gene>
    <name evidence="1" type="ORF">DPEC_G00100950</name>
</gene>
<reference evidence="1" key="1">
    <citation type="submission" date="2021-05" db="EMBL/GenBank/DDBJ databases">
        <authorList>
            <person name="Pan Q."/>
            <person name="Jouanno E."/>
            <person name="Zahm M."/>
            <person name="Klopp C."/>
            <person name="Cabau C."/>
            <person name="Louis A."/>
            <person name="Berthelot C."/>
            <person name="Parey E."/>
            <person name="Roest Crollius H."/>
            <person name="Montfort J."/>
            <person name="Robinson-Rechavi M."/>
            <person name="Bouchez O."/>
            <person name="Lampietro C."/>
            <person name="Lopez Roques C."/>
            <person name="Donnadieu C."/>
            <person name="Postlethwait J."/>
            <person name="Bobe J."/>
            <person name="Dillon D."/>
            <person name="Chandos A."/>
            <person name="von Hippel F."/>
            <person name="Guiguen Y."/>
        </authorList>
    </citation>
    <scope>NUCLEOTIDE SEQUENCE</scope>
    <source>
        <strain evidence="1">YG-Jan2019</strain>
    </source>
</reference>